<dbReference type="RefSeq" id="WP_198443376.1">
    <property type="nucleotide sequence ID" value="NZ_CBCSHE010000002.1"/>
</dbReference>
<evidence type="ECO:0008006" key="4">
    <source>
        <dbReference type="Google" id="ProtNLM"/>
    </source>
</evidence>
<proteinExistence type="predicted"/>
<keyword evidence="3" id="KW-1185">Reference proteome</keyword>
<protein>
    <recommendedName>
        <fullName evidence="4">Lipocalin-like domain-containing protein</fullName>
    </recommendedName>
</protein>
<dbReference type="PROSITE" id="PS51257">
    <property type="entry name" value="PROKAR_LIPOPROTEIN"/>
    <property type="match status" value="1"/>
</dbReference>
<dbReference type="AlphaFoldDB" id="A0A7T3REU4"/>
<sequence>MKSTRLSLLRAKAVLFALVSVLAFSFSACNVTTEPEVEHVYKQIDADDLLVGTWTGGSTEWPESYTITNTTFESKGSYKGNNLVVQKLDSTSGYIYIKYTVAMNADWSYSETAPDVGKWYAISYKDLGAEKISLSGAYKKDGATSCKTLDEAVTEFTVDNGYFGTYSSCTRQKSE</sequence>
<dbReference type="EMBL" id="CP064936">
    <property type="protein sequence ID" value="QQA01846.1"/>
    <property type="molecule type" value="Genomic_DNA"/>
</dbReference>
<evidence type="ECO:0000256" key="1">
    <source>
        <dbReference type="SAM" id="SignalP"/>
    </source>
</evidence>
<feature type="chain" id="PRO_5033052485" description="Lipocalin-like domain-containing protein" evidence="1">
    <location>
        <begin position="29"/>
        <end position="175"/>
    </location>
</feature>
<dbReference type="KEGG" id="tper:IWA51_04360"/>
<gene>
    <name evidence="2" type="ORF">IWA51_04360</name>
</gene>
<evidence type="ECO:0000313" key="2">
    <source>
        <dbReference type="EMBL" id="QQA01846.1"/>
    </source>
</evidence>
<dbReference type="Proteomes" id="UP000595224">
    <property type="component" value="Chromosome"/>
</dbReference>
<feature type="signal peptide" evidence="1">
    <location>
        <begin position="1"/>
        <end position="28"/>
    </location>
</feature>
<accession>A0A7T3REU4</accession>
<name>A0A7T3REU4_9SPIR</name>
<keyword evidence="1" id="KW-0732">Signal</keyword>
<evidence type="ECO:0000313" key="3">
    <source>
        <dbReference type="Proteomes" id="UP000595224"/>
    </source>
</evidence>
<organism evidence="2 3">
    <name type="scientific">Treponema peruense</name>
    <dbReference type="NCBI Taxonomy" id="2787628"/>
    <lineage>
        <taxon>Bacteria</taxon>
        <taxon>Pseudomonadati</taxon>
        <taxon>Spirochaetota</taxon>
        <taxon>Spirochaetia</taxon>
        <taxon>Spirochaetales</taxon>
        <taxon>Treponemataceae</taxon>
        <taxon>Treponema</taxon>
    </lineage>
</organism>
<reference evidence="2 3" key="1">
    <citation type="submission" date="2020-11" db="EMBL/GenBank/DDBJ databases">
        <title>Treponema Peruensis nv. sp., first commensal Treponema isolated from human feces.</title>
        <authorList>
            <person name="Belkhou C."/>
            <person name="Raes J."/>
        </authorList>
    </citation>
    <scope>NUCLEOTIDE SEQUENCE [LARGE SCALE GENOMIC DNA]</scope>
    <source>
        <strain evidence="2 3">RCC2812</strain>
    </source>
</reference>